<accession>A0A2Z5HNW2</accession>
<evidence type="ECO:0000313" key="1">
    <source>
        <dbReference type="EMBL" id="AXC41901.1"/>
    </source>
</evidence>
<reference evidence="2" key="1">
    <citation type="submission" date="2018-05" db="EMBL/GenBank/DDBJ databases">
        <title>Host range determinants of Salmonella infecting bacteriophages.</title>
        <authorList>
            <person name="Gencay Y.E."/>
        </authorList>
    </citation>
    <scope>NUCLEOTIDE SEQUENCE [LARGE SCALE GENOMIC DNA]</scope>
</reference>
<dbReference type="EMBL" id="MH370379">
    <property type="protein sequence ID" value="AXC41901.1"/>
    <property type="molecule type" value="Genomic_DNA"/>
</dbReference>
<dbReference type="RefSeq" id="YP_009805710.1">
    <property type="nucleotide sequence ID" value="NC_048010.1"/>
</dbReference>
<keyword evidence="2" id="KW-1185">Reference proteome</keyword>
<proteinExistence type="predicted"/>
<organism evidence="1 2">
    <name type="scientific">Salmonella phage S132</name>
    <dbReference type="NCBI Taxonomy" id="2231355"/>
    <lineage>
        <taxon>Viruses</taxon>
        <taxon>Duplodnaviria</taxon>
        <taxon>Heunggongvirae</taxon>
        <taxon>Uroviricota</taxon>
        <taxon>Caudoviricetes</taxon>
        <taxon>Demerecviridae</taxon>
        <taxon>Markadamsvirinae</taxon>
        <taxon>Epseptimavirus</taxon>
        <taxon>Epseptimavirus S132</taxon>
    </lineage>
</organism>
<dbReference type="GeneID" id="54996476"/>
<sequence length="182" mass="21453">MFWPFVYTMRDKINELLYEEALQFPINRFTKSDGSINRTKLKQLHPDFQQDALNLIFIRRAVEAHGKFFGYERVKYRTMQQQVEIYCPDHDGYFLQTARSHLEGHGCRLCAHKVVTRLTEYGVYTVPAPFHKFVVDGEHIIWYNKDQKLKQELRKNDGNLITSNTWRVTPDNPGADTDLQSP</sequence>
<protein>
    <submittedName>
        <fullName evidence="1">Uncharacterized protein</fullName>
    </submittedName>
</protein>
<dbReference type="Proteomes" id="UP000252310">
    <property type="component" value="Segment"/>
</dbReference>
<evidence type="ECO:0000313" key="2">
    <source>
        <dbReference type="Proteomes" id="UP000252310"/>
    </source>
</evidence>
<dbReference type="KEGG" id="vg:54996476"/>
<name>A0A2Z5HNW2_9CAUD</name>